<dbReference type="PROSITE" id="PS51683">
    <property type="entry name" value="SAM_OMT_II"/>
    <property type="match status" value="1"/>
</dbReference>
<dbReference type="InterPro" id="IPR016461">
    <property type="entry name" value="COMT-like"/>
</dbReference>
<organism evidence="6 7">
    <name type="scientific">Aerosakkonema funiforme FACHB-1375</name>
    <dbReference type="NCBI Taxonomy" id="2949571"/>
    <lineage>
        <taxon>Bacteria</taxon>
        <taxon>Bacillati</taxon>
        <taxon>Cyanobacteriota</taxon>
        <taxon>Cyanophyceae</taxon>
        <taxon>Oscillatoriophycideae</taxon>
        <taxon>Aerosakkonematales</taxon>
        <taxon>Aerosakkonemataceae</taxon>
        <taxon>Aerosakkonema</taxon>
    </lineage>
</organism>
<dbReference type="PIRSF" id="PIRSF005739">
    <property type="entry name" value="O-mtase"/>
    <property type="match status" value="1"/>
</dbReference>
<dbReference type="GO" id="GO:0032259">
    <property type="term" value="P:methylation"/>
    <property type="evidence" value="ECO:0007669"/>
    <property type="project" value="UniProtKB-KW"/>
</dbReference>
<reference evidence="6" key="2">
    <citation type="submission" date="2020-08" db="EMBL/GenBank/DDBJ databases">
        <authorList>
            <person name="Chen M."/>
            <person name="Teng W."/>
            <person name="Zhao L."/>
            <person name="Hu C."/>
            <person name="Zhou Y."/>
            <person name="Han B."/>
            <person name="Song L."/>
            <person name="Shu W."/>
        </authorList>
    </citation>
    <scope>NUCLEOTIDE SEQUENCE</scope>
    <source>
        <strain evidence="6">FACHB-1375</strain>
    </source>
</reference>
<dbReference type="SUPFAM" id="SSF46785">
    <property type="entry name" value="Winged helix' DNA-binding domain"/>
    <property type="match status" value="1"/>
</dbReference>
<feature type="domain" description="O-methyltransferase C-terminal" evidence="4">
    <location>
        <begin position="125"/>
        <end position="323"/>
    </location>
</feature>
<dbReference type="SUPFAM" id="SSF53335">
    <property type="entry name" value="S-adenosyl-L-methionine-dependent methyltransferases"/>
    <property type="match status" value="1"/>
</dbReference>
<dbReference type="AlphaFoldDB" id="A0A926VD00"/>
<evidence type="ECO:0000259" key="5">
    <source>
        <dbReference type="Pfam" id="PF08100"/>
    </source>
</evidence>
<evidence type="ECO:0000313" key="6">
    <source>
        <dbReference type="EMBL" id="MBD2181606.1"/>
    </source>
</evidence>
<evidence type="ECO:0000256" key="2">
    <source>
        <dbReference type="ARBA" id="ARBA00022679"/>
    </source>
</evidence>
<dbReference type="InterPro" id="IPR001077">
    <property type="entry name" value="COMT_C"/>
</dbReference>
<evidence type="ECO:0000259" key="4">
    <source>
        <dbReference type="Pfam" id="PF00891"/>
    </source>
</evidence>
<dbReference type="InterPro" id="IPR036388">
    <property type="entry name" value="WH-like_DNA-bd_sf"/>
</dbReference>
<accession>A0A926VD00</accession>
<dbReference type="Proteomes" id="UP000641646">
    <property type="component" value="Unassembled WGS sequence"/>
</dbReference>
<dbReference type="EMBL" id="JACJPW010000023">
    <property type="protein sequence ID" value="MBD2181606.1"/>
    <property type="molecule type" value="Genomic_DNA"/>
</dbReference>
<evidence type="ECO:0000256" key="1">
    <source>
        <dbReference type="ARBA" id="ARBA00022603"/>
    </source>
</evidence>
<dbReference type="Pfam" id="PF08100">
    <property type="entry name" value="Dimerisation"/>
    <property type="match status" value="1"/>
</dbReference>
<name>A0A926VD00_9CYAN</name>
<dbReference type="InterPro" id="IPR036390">
    <property type="entry name" value="WH_DNA-bd_sf"/>
</dbReference>
<dbReference type="InterPro" id="IPR029063">
    <property type="entry name" value="SAM-dependent_MTases_sf"/>
</dbReference>
<reference evidence="6" key="1">
    <citation type="journal article" date="2015" name="ISME J.">
        <title>Draft Genome Sequence of Streptomyces incarnatus NRRL8089, which Produces the Nucleoside Antibiotic Sinefungin.</title>
        <authorList>
            <person name="Oshima K."/>
            <person name="Hattori M."/>
            <person name="Shimizu H."/>
            <person name="Fukuda K."/>
            <person name="Nemoto M."/>
            <person name="Inagaki K."/>
            <person name="Tamura T."/>
        </authorList>
    </citation>
    <scope>NUCLEOTIDE SEQUENCE</scope>
    <source>
        <strain evidence="6">FACHB-1375</strain>
    </source>
</reference>
<comment type="caution">
    <text evidence="6">The sequence shown here is derived from an EMBL/GenBank/DDBJ whole genome shotgun (WGS) entry which is preliminary data.</text>
</comment>
<keyword evidence="1 6" id="KW-0489">Methyltransferase</keyword>
<dbReference type="PANTHER" id="PTHR43712">
    <property type="entry name" value="PUTATIVE (AFU_ORTHOLOGUE AFUA_4G14580)-RELATED"/>
    <property type="match status" value="1"/>
</dbReference>
<dbReference type="GO" id="GO:0046983">
    <property type="term" value="F:protein dimerization activity"/>
    <property type="evidence" value="ECO:0007669"/>
    <property type="project" value="InterPro"/>
</dbReference>
<dbReference type="Gene3D" id="1.10.10.10">
    <property type="entry name" value="Winged helix-like DNA-binding domain superfamily/Winged helix DNA-binding domain"/>
    <property type="match status" value="1"/>
</dbReference>
<evidence type="ECO:0000256" key="3">
    <source>
        <dbReference type="ARBA" id="ARBA00022691"/>
    </source>
</evidence>
<keyword evidence="2" id="KW-0808">Transferase</keyword>
<dbReference type="GO" id="GO:0008171">
    <property type="term" value="F:O-methyltransferase activity"/>
    <property type="evidence" value="ECO:0007669"/>
    <property type="project" value="InterPro"/>
</dbReference>
<evidence type="ECO:0000313" key="7">
    <source>
        <dbReference type="Proteomes" id="UP000641646"/>
    </source>
</evidence>
<dbReference type="PANTHER" id="PTHR43712:SF2">
    <property type="entry name" value="O-METHYLTRANSFERASE CICE"/>
    <property type="match status" value="1"/>
</dbReference>
<dbReference type="InterPro" id="IPR012967">
    <property type="entry name" value="COMT_dimerisation"/>
</dbReference>
<keyword evidence="7" id="KW-1185">Reference proteome</keyword>
<keyword evidence="3" id="KW-0949">S-adenosyl-L-methionine</keyword>
<proteinExistence type="predicted"/>
<dbReference type="Pfam" id="PF00891">
    <property type="entry name" value="Methyltransf_2"/>
    <property type="match status" value="1"/>
</dbReference>
<dbReference type="Gene3D" id="3.40.50.150">
    <property type="entry name" value="Vaccinia Virus protein VP39"/>
    <property type="match status" value="1"/>
</dbReference>
<feature type="domain" description="O-methyltransferase dimerisation" evidence="5">
    <location>
        <begin position="18"/>
        <end position="92"/>
    </location>
</feature>
<sequence length="345" mass="38367">MSETQNLQDTSAMTAFVELASGLWINQALSVAARLGVADFLKDGAKTTDELAQATETYAPSLYRLLRSLASVGVFTEVEPRRFALTPMGEYLREDNPFSLRYQAIMHCSDCNWPVKGEMYQTIKDGTPAIKAVFQVDNYFEYMEQHPEEGELFGKAVVGILRNFCLPLLKEYDFSGFTKVVGQAGPETVSIPWILNNNPQMQGVLFGPPPLVADAAGYAQSEGVGERCETIEGDPLDVFPSGGDLYSVSYTLIETPDESCVKMLQNIRRAMKDNGKVIVVDSLILPGEQYIWNKWLDVEEMTLGIGKVRTEEEFKLLFEAADFKLTRIITKEGETPAVLMELVPV</sequence>
<dbReference type="RefSeq" id="WP_190464415.1">
    <property type="nucleotide sequence ID" value="NZ_JACJPW010000023.1"/>
</dbReference>
<protein>
    <submittedName>
        <fullName evidence="6">Methyltransferase</fullName>
    </submittedName>
</protein>
<gene>
    <name evidence="6" type="ORF">H6G03_10885</name>
</gene>